<evidence type="ECO:0000256" key="1">
    <source>
        <dbReference type="SAM" id="MobiDB-lite"/>
    </source>
</evidence>
<protein>
    <submittedName>
        <fullName evidence="2">Uncharacterized protein</fullName>
    </submittedName>
</protein>
<feature type="compositionally biased region" description="Basic residues" evidence="1">
    <location>
        <begin position="86"/>
        <end position="101"/>
    </location>
</feature>
<feature type="compositionally biased region" description="Acidic residues" evidence="1">
    <location>
        <begin position="14"/>
        <end position="41"/>
    </location>
</feature>
<organism evidence="2 3">
    <name type="scientific">Alosa alosa</name>
    <name type="common">allis shad</name>
    <dbReference type="NCBI Taxonomy" id="278164"/>
    <lineage>
        <taxon>Eukaryota</taxon>
        <taxon>Metazoa</taxon>
        <taxon>Chordata</taxon>
        <taxon>Craniata</taxon>
        <taxon>Vertebrata</taxon>
        <taxon>Euteleostomi</taxon>
        <taxon>Actinopterygii</taxon>
        <taxon>Neopterygii</taxon>
        <taxon>Teleostei</taxon>
        <taxon>Clupei</taxon>
        <taxon>Clupeiformes</taxon>
        <taxon>Clupeoidei</taxon>
        <taxon>Clupeidae</taxon>
        <taxon>Alosa</taxon>
    </lineage>
</organism>
<dbReference type="AlphaFoldDB" id="A0AAV6H732"/>
<accession>A0AAV6H732</accession>
<name>A0AAV6H732_9TELE</name>
<gene>
    <name evidence="2" type="ORF">AALO_G00048630</name>
</gene>
<feature type="region of interest" description="Disordered" evidence="1">
    <location>
        <begin position="1"/>
        <end position="101"/>
    </location>
</feature>
<evidence type="ECO:0000313" key="3">
    <source>
        <dbReference type="Proteomes" id="UP000823561"/>
    </source>
</evidence>
<reference evidence="2" key="1">
    <citation type="submission" date="2020-10" db="EMBL/GenBank/DDBJ databases">
        <title>Chromosome-scale genome assembly of the Allis shad, Alosa alosa.</title>
        <authorList>
            <person name="Margot Z."/>
            <person name="Christophe K."/>
            <person name="Cabau C."/>
            <person name="Louis A."/>
            <person name="Berthelot C."/>
            <person name="Parey E."/>
            <person name="Roest Crollius H."/>
            <person name="Montfort J."/>
            <person name="Robinson-Rechavi M."/>
            <person name="Bucao C."/>
            <person name="Bouchez O."/>
            <person name="Gislard M."/>
            <person name="Lluch J."/>
            <person name="Milhes M."/>
            <person name="Lampietro C."/>
            <person name="Lopez Roques C."/>
            <person name="Donnadieu C."/>
            <person name="Braasch I."/>
            <person name="Desvignes T."/>
            <person name="Postlethwait J."/>
            <person name="Bobe J."/>
            <person name="Guiguen Y."/>
        </authorList>
    </citation>
    <scope>NUCLEOTIDE SEQUENCE</scope>
    <source>
        <strain evidence="2">M-15738</strain>
        <tissue evidence="2">Blood</tissue>
    </source>
</reference>
<comment type="caution">
    <text evidence="2">The sequence shown here is derived from an EMBL/GenBank/DDBJ whole genome shotgun (WGS) entry which is preliminary data.</text>
</comment>
<dbReference type="EMBL" id="JADWDJ010000004">
    <property type="protein sequence ID" value="KAG5281772.1"/>
    <property type="molecule type" value="Genomic_DNA"/>
</dbReference>
<dbReference type="Proteomes" id="UP000823561">
    <property type="component" value="Chromosome 4"/>
</dbReference>
<evidence type="ECO:0000313" key="2">
    <source>
        <dbReference type="EMBL" id="KAG5281772.1"/>
    </source>
</evidence>
<sequence>MRVEIDAIKANESQPEDIDDLEDIDEGEESNFSECDSEEEQNFLAGKDPGFELDSDEDWAPPSKKTRAEDPVSEEEEPVAETSGTRRGKGAARSRGRGRGS</sequence>
<keyword evidence="3" id="KW-1185">Reference proteome</keyword>
<proteinExistence type="predicted"/>